<evidence type="ECO:0000313" key="2">
    <source>
        <dbReference type="EMBL" id="KAH6645827.1"/>
    </source>
</evidence>
<reference evidence="2" key="1">
    <citation type="journal article" date="2021" name="Nat. Commun.">
        <title>Genetic determinants of endophytism in the Arabidopsis root mycobiome.</title>
        <authorList>
            <person name="Mesny F."/>
            <person name="Miyauchi S."/>
            <person name="Thiergart T."/>
            <person name="Pickel B."/>
            <person name="Atanasova L."/>
            <person name="Karlsson M."/>
            <person name="Huettel B."/>
            <person name="Barry K.W."/>
            <person name="Haridas S."/>
            <person name="Chen C."/>
            <person name="Bauer D."/>
            <person name="Andreopoulos W."/>
            <person name="Pangilinan J."/>
            <person name="LaButti K."/>
            <person name="Riley R."/>
            <person name="Lipzen A."/>
            <person name="Clum A."/>
            <person name="Drula E."/>
            <person name="Henrissat B."/>
            <person name="Kohler A."/>
            <person name="Grigoriev I.V."/>
            <person name="Martin F.M."/>
            <person name="Hacquard S."/>
        </authorList>
    </citation>
    <scope>NUCLEOTIDE SEQUENCE</scope>
    <source>
        <strain evidence="2">MPI-SDFR-AT-0073</strain>
    </source>
</reference>
<evidence type="ECO:0000256" key="1">
    <source>
        <dbReference type="SAM" id="MobiDB-lite"/>
    </source>
</evidence>
<keyword evidence="3" id="KW-1185">Reference proteome</keyword>
<accession>A0A9P8UBB7</accession>
<feature type="region of interest" description="Disordered" evidence="1">
    <location>
        <begin position="245"/>
        <end position="302"/>
    </location>
</feature>
<feature type="compositionally biased region" description="Basic and acidic residues" evidence="1">
    <location>
        <begin position="1011"/>
        <end position="1027"/>
    </location>
</feature>
<evidence type="ECO:0000313" key="3">
    <source>
        <dbReference type="Proteomes" id="UP000758603"/>
    </source>
</evidence>
<feature type="region of interest" description="Disordered" evidence="1">
    <location>
        <begin position="346"/>
        <end position="396"/>
    </location>
</feature>
<dbReference type="OrthoDB" id="5401902at2759"/>
<feature type="compositionally biased region" description="Basic and acidic residues" evidence="1">
    <location>
        <begin position="360"/>
        <end position="371"/>
    </location>
</feature>
<feature type="region of interest" description="Disordered" evidence="1">
    <location>
        <begin position="1002"/>
        <end position="1037"/>
    </location>
</feature>
<feature type="compositionally biased region" description="Polar residues" evidence="1">
    <location>
        <begin position="917"/>
        <end position="929"/>
    </location>
</feature>
<dbReference type="AlphaFoldDB" id="A0A9P8UBB7"/>
<feature type="compositionally biased region" description="Polar residues" evidence="1">
    <location>
        <begin position="274"/>
        <end position="296"/>
    </location>
</feature>
<gene>
    <name evidence="2" type="ORF">BKA67DRAFT_663710</name>
</gene>
<dbReference type="Proteomes" id="UP000758603">
    <property type="component" value="Unassembled WGS sequence"/>
</dbReference>
<feature type="region of interest" description="Disordered" evidence="1">
    <location>
        <begin position="472"/>
        <end position="508"/>
    </location>
</feature>
<feature type="compositionally biased region" description="Basic and acidic residues" evidence="1">
    <location>
        <begin position="930"/>
        <end position="946"/>
    </location>
</feature>
<sequence>MVRRAKLIKSLYSRLKACQENDVALTAPAIVEMKHYLRNHPKCSQVWVEDIAHPTNIPITLSAPSELPIFLQSQLQAQKGLADNLRPSVQACVILRFAARHLARRPKWPGTFPTLFRFSELLGLRDSQSSNLLCDKVKANPELGEIIIKHNGTVQPRRLKKAKDDAISSTDSDEHIVFQGKRQSRLPVNNLDGETQWKYRGRSGSERNSIEPIAAPTGLDTQQNEGFQRFFKAVVSPTHVRVTAGGRIVPNTRNATSPTAKWDKERADPESDSGELSKNSSSENVTDQDGNAHQPTPTAPTMVLPPMAHHMYPGYPPMFAPFGAPVPFYPIPNGMPMPYGFPQAPIPAASAAKQPAAQSDKQRQTEDKPESPKTQYGQEEEKKVKPAPIKISPPEQFDQARPYFFNGNVFYPGGPLPMQSQATPMTPSPYFGGFPVHPTIARASSFGQPSPMLPMPGPHMLGSPAFAPLLSAGAPQPTQPLSQSAKPEAVSKTPTAKPPITSIKPSQITQSQLTALRSQLKYYEDQLQYNKHQIDEKSTRDQIQTIRKLIGQFEHNYQVQVSFEKTIYPNSDKRVVTMGSELPHCRTPSTPGMKENIVHSGSQAGSMRSIQRSYPTLNHTQSMDQIRHKTVKDLRQRAGINSSKGMDTTSALCALEAHLTRGYKQDPVKKSSLPTRAAMAPIFEPRGNTPSMLSLEPSDLGSIADADQSSELDNPATLLLNKQGLWPSMSSSGHIYPDIGPAATMNGTEGSTAPYLVGKLPNGLGATSGHAGDCTYSRDLTNEEKRARHVYWGGISVKGSGLPKFDGKDFYPASPVKSSEKIDTTPKANARQVPMGQPEAEYSFGSNKKSEDPFHITRDTESTRSARKLSHAVPIINPETMAREEVKVTPKAVKPAETQAQSNTRNQYLEKSPGEKPQTSPVKTPTASTSEKKVSSAGRRALERSSKGSSNDLWQSMMKKASTSGAATPGSVSSMTANGFLPQLGGHAVASLTPAMTNANDSLRVLSGGKGDAELPGKRAHSEKTGENRPPTDLPSSQADIIADLHQRMLRDAERRGVIGPGWQ</sequence>
<proteinExistence type="predicted"/>
<dbReference type="RefSeq" id="XP_045952341.1">
    <property type="nucleotide sequence ID" value="XM_046108233.1"/>
</dbReference>
<protein>
    <submittedName>
        <fullName evidence="2">Uncharacterized protein</fullName>
    </submittedName>
</protein>
<feature type="compositionally biased region" description="Low complexity" evidence="1">
    <location>
        <begin position="346"/>
        <end position="359"/>
    </location>
</feature>
<organism evidence="2 3">
    <name type="scientific">Truncatella angustata</name>
    <dbReference type="NCBI Taxonomy" id="152316"/>
    <lineage>
        <taxon>Eukaryota</taxon>
        <taxon>Fungi</taxon>
        <taxon>Dikarya</taxon>
        <taxon>Ascomycota</taxon>
        <taxon>Pezizomycotina</taxon>
        <taxon>Sordariomycetes</taxon>
        <taxon>Xylariomycetidae</taxon>
        <taxon>Amphisphaeriales</taxon>
        <taxon>Sporocadaceae</taxon>
        <taxon>Truncatella</taxon>
    </lineage>
</organism>
<dbReference type="EMBL" id="JAGPXC010000010">
    <property type="protein sequence ID" value="KAH6645827.1"/>
    <property type="molecule type" value="Genomic_DNA"/>
</dbReference>
<name>A0A9P8UBB7_9PEZI</name>
<feature type="compositionally biased region" description="Polar residues" evidence="1">
    <location>
        <begin position="898"/>
        <end position="909"/>
    </location>
</feature>
<feature type="region of interest" description="Disordered" evidence="1">
    <location>
        <begin position="815"/>
        <end position="953"/>
    </location>
</feature>
<dbReference type="GeneID" id="70137124"/>
<comment type="caution">
    <text evidence="2">The sequence shown here is derived from an EMBL/GenBank/DDBJ whole genome shotgun (WGS) entry which is preliminary data.</text>
</comment>
<feature type="compositionally biased region" description="Basic and acidic residues" evidence="1">
    <location>
        <begin position="848"/>
        <end position="864"/>
    </location>
</feature>